<proteinExistence type="predicted"/>
<evidence type="ECO:0000313" key="9">
    <source>
        <dbReference type="EMBL" id="UYV65673.1"/>
    </source>
</evidence>
<evidence type="ECO:0000259" key="8">
    <source>
        <dbReference type="PROSITE" id="PS50076"/>
    </source>
</evidence>
<dbReference type="PANTHER" id="PTHR43908">
    <property type="entry name" value="AT29763P-RELATED"/>
    <property type="match status" value="1"/>
</dbReference>
<name>A0ABY6KA82_9ARAC</name>
<reference evidence="9 10" key="1">
    <citation type="submission" date="2022-01" db="EMBL/GenBank/DDBJ databases">
        <title>A chromosomal length assembly of Cordylochernes scorpioides.</title>
        <authorList>
            <person name="Zeh D."/>
            <person name="Zeh J."/>
        </authorList>
    </citation>
    <scope>NUCLEOTIDE SEQUENCE [LARGE SCALE GENOMIC DNA]</scope>
    <source>
        <strain evidence="9">IN4F17</strain>
        <tissue evidence="9">Whole Body</tissue>
    </source>
</reference>
<keyword evidence="10" id="KW-1185">Reference proteome</keyword>
<evidence type="ECO:0000256" key="4">
    <source>
        <dbReference type="ARBA" id="ARBA00022989"/>
    </source>
</evidence>
<dbReference type="PROSITE" id="PS50076">
    <property type="entry name" value="DNAJ_2"/>
    <property type="match status" value="1"/>
</dbReference>
<dbReference type="Gene3D" id="1.10.287.110">
    <property type="entry name" value="DnaJ domain"/>
    <property type="match status" value="1"/>
</dbReference>
<evidence type="ECO:0000256" key="2">
    <source>
        <dbReference type="ARBA" id="ARBA00022692"/>
    </source>
</evidence>
<feature type="compositionally biased region" description="Basic and acidic residues" evidence="6">
    <location>
        <begin position="29"/>
        <end position="45"/>
    </location>
</feature>
<evidence type="ECO:0000256" key="1">
    <source>
        <dbReference type="ARBA" id="ARBA00004389"/>
    </source>
</evidence>
<dbReference type="Proteomes" id="UP001235939">
    <property type="component" value="Chromosome 03"/>
</dbReference>
<evidence type="ECO:0000256" key="5">
    <source>
        <dbReference type="ARBA" id="ARBA00023136"/>
    </source>
</evidence>
<dbReference type="CDD" id="cd06257">
    <property type="entry name" value="DnaJ"/>
    <property type="match status" value="1"/>
</dbReference>
<feature type="domain" description="J" evidence="8">
    <location>
        <begin position="72"/>
        <end position="136"/>
    </location>
</feature>
<dbReference type="PRINTS" id="PR00625">
    <property type="entry name" value="JDOMAIN"/>
</dbReference>
<gene>
    <name evidence="9" type="ORF">LAZ67_3005043</name>
</gene>
<dbReference type="InterPro" id="IPR036869">
    <property type="entry name" value="J_dom_sf"/>
</dbReference>
<dbReference type="SUPFAM" id="SSF46565">
    <property type="entry name" value="Chaperone J-domain"/>
    <property type="match status" value="1"/>
</dbReference>
<feature type="signal peptide" evidence="7">
    <location>
        <begin position="1"/>
        <end position="20"/>
    </location>
</feature>
<organism evidence="9 10">
    <name type="scientific">Cordylochernes scorpioides</name>
    <dbReference type="NCBI Taxonomy" id="51811"/>
    <lineage>
        <taxon>Eukaryota</taxon>
        <taxon>Metazoa</taxon>
        <taxon>Ecdysozoa</taxon>
        <taxon>Arthropoda</taxon>
        <taxon>Chelicerata</taxon>
        <taxon>Arachnida</taxon>
        <taxon>Pseudoscorpiones</taxon>
        <taxon>Cheliferoidea</taxon>
        <taxon>Chernetidae</taxon>
        <taxon>Cordylochernes</taxon>
    </lineage>
</organism>
<keyword evidence="3" id="KW-0256">Endoplasmic reticulum</keyword>
<dbReference type="EMBL" id="CP092865">
    <property type="protein sequence ID" value="UYV65673.1"/>
    <property type="molecule type" value="Genomic_DNA"/>
</dbReference>
<feature type="region of interest" description="Disordered" evidence="6">
    <location>
        <begin position="20"/>
        <end position="55"/>
    </location>
</feature>
<keyword evidence="7" id="KW-0732">Signal</keyword>
<comment type="subcellular location">
    <subcellularLocation>
        <location evidence="1">Endoplasmic reticulum membrane</location>
        <topology evidence="1">Single-pass membrane protein</topology>
    </subcellularLocation>
</comment>
<feature type="chain" id="PRO_5046329684" evidence="7">
    <location>
        <begin position="21"/>
        <end position="312"/>
    </location>
</feature>
<dbReference type="InterPro" id="IPR001623">
    <property type="entry name" value="DnaJ_domain"/>
</dbReference>
<dbReference type="InterPro" id="IPR051100">
    <property type="entry name" value="DnaJ_subfamily_B/C"/>
</dbReference>
<dbReference type="Pfam" id="PF09320">
    <property type="entry name" value="DUF1977"/>
    <property type="match status" value="1"/>
</dbReference>
<evidence type="ECO:0000256" key="3">
    <source>
        <dbReference type="ARBA" id="ARBA00022824"/>
    </source>
</evidence>
<evidence type="ECO:0000256" key="7">
    <source>
        <dbReference type="SAM" id="SignalP"/>
    </source>
</evidence>
<dbReference type="PROSITE" id="PS00636">
    <property type="entry name" value="DNAJ_1"/>
    <property type="match status" value="1"/>
</dbReference>
<keyword evidence="5" id="KW-0472">Membrane</keyword>
<dbReference type="Pfam" id="PF00226">
    <property type="entry name" value="DnaJ"/>
    <property type="match status" value="1"/>
</dbReference>
<keyword evidence="4" id="KW-1133">Transmembrane helix</keyword>
<keyword evidence="2" id="KW-0812">Transmembrane</keyword>
<protein>
    <submittedName>
        <fullName evidence="9">DNAJB12</fullName>
    </submittedName>
</protein>
<sequence>MMWVRGLVVDLLDLLQKVNGYNVPPPHQNGKDAPRRDSLPKKDGSAPEAASTSAEYTKEQLTAVQHIKKCKDYYEILGVSKDCDDTELKKQYKRLALQFHPDKNKAPGAAEAFKAIGNAFSVLSDPDKKKKYDMYGSEESQRNHVHHHSENYDYSRGFEGDISAEELFNIFFGGGFNTGANLYARRGARWHHYRQTSAEPRGEANGLSSLIQIMPVLLLVFLPLLSSLFVAEPPFSLSRTSKYIHERKTHNLKVPYFVKDNFLAEHQGDIRRIEMEVEEERLQNLRASCFKEENHSELASDVGHHHHRTLWS</sequence>
<accession>A0ABY6KA82</accession>
<dbReference type="InterPro" id="IPR015399">
    <property type="entry name" value="DUF1977_DnaJ-like"/>
</dbReference>
<evidence type="ECO:0000256" key="6">
    <source>
        <dbReference type="SAM" id="MobiDB-lite"/>
    </source>
</evidence>
<dbReference type="SMART" id="SM00271">
    <property type="entry name" value="DnaJ"/>
    <property type="match status" value="1"/>
</dbReference>
<evidence type="ECO:0000313" key="10">
    <source>
        <dbReference type="Proteomes" id="UP001235939"/>
    </source>
</evidence>
<dbReference type="InterPro" id="IPR018253">
    <property type="entry name" value="DnaJ_domain_CS"/>
</dbReference>
<dbReference type="PANTHER" id="PTHR43908:SF3">
    <property type="entry name" value="AT29763P-RELATED"/>
    <property type="match status" value="1"/>
</dbReference>